<dbReference type="InterPro" id="IPR010996">
    <property type="entry name" value="HHH_MUS81"/>
</dbReference>
<evidence type="ECO:0000259" key="11">
    <source>
        <dbReference type="SMART" id="SM00483"/>
    </source>
</evidence>
<dbReference type="GO" id="GO:0005634">
    <property type="term" value="C:nucleus"/>
    <property type="evidence" value="ECO:0007669"/>
    <property type="project" value="UniProtKB-SubCell"/>
</dbReference>
<dbReference type="CDD" id="cd00141">
    <property type="entry name" value="NT_POLXc"/>
    <property type="match status" value="1"/>
</dbReference>
<dbReference type="InterPro" id="IPR043519">
    <property type="entry name" value="NT_sf"/>
</dbReference>
<evidence type="ECO:0000256" key="9">
    <source>
        <dbReference type="RuleBase" id="RU366014"/>
    </source>
</evidence>
<dbReference type="SUPFAM" id="SSF81301">
    <property type="entry name" value="Nucleotidyltransferase"/>
    <property type="match status" value="1"/>
</dbReference>
<dbReference type="GO" id="GO:0003677">
    <property type="term" value="F:DNA binding"/>
    <property type="evidence" value="ECO:0007669"/>
    <property type="project" value="UniProtKB-UniRule"/>
</dbReference>
<dbReference type="PANTHER" id="PTHR11276">
    <property type="entry name" value="DNA POLYMERASE TYPE-X FAMILY MEMBER"/>
    <property type="match status" value="1"/>
</dbReference>
<dbReference type="InterPro" id="IPR018944">
    <property type="entry name" value="DNA_pol_lambd_fingers_domain"/>
</dbReference>
<evidence type="ECO:0000256" key="3">
    <source>
        <dbReference type="ARBA" id="ARBA00022695"/>
    </source>
</evidence>
<dbReference type="Gene3D" id="3.30.210.10">
    <property type="entry name" value="DNA polymerase, thumb domain"/>
    <property type="match status" value="1"/>
</dbReference>
<dbReference type="GO" id="GO:0006303">
    <property type="term" value="P:double-strand break repair via nonhomologous end joining"/>
    <property type="evidence" value="ECO:0007669"/>
    <property type="project" value="TreeGrafter"/>
</dbReference>
<keyword evidence="6 9" id="KW-0239">DNA-directed DNA polymerase</keyword>
<reference evidence="12" key="1">
    <citation type="journal article" date="2014" name="Genome Announc.">
        <title>De novo whole-genome sequence and genome annotation of Lichtheimia ramosa.</title>
        <authorList>
            <person name="Linde J."/>
            <person name="Schwartze V."/>
            <person name="Binder U."/>
            <person name="Lass-Florl C."/>
            <person name="Voigt K."/>
            <person name="Horn F."/>
        </authorList>
    </citation>
    <scope>NUCLEOTIDE SEQUENCE</scope>
    <source>
        <strain evidence="12">JMRC FSU:6197</strain>
    </source>
</reference>
<dbReference type="InterPro" id="IPR037160">
    <property type="entry name" value="DNA_Pol_thumb_sf"/>
</dbReference>
<feature type="region of interest" description="Disordered" evidence="10">
    <location>
        <begin position="1"/>
        <end position="73"/>
    </location>
</feature>
<dbReference type="Pfam" id="PF14716">
    <property type="entry name" value="HHH_8"/>
    <property type="match status" value="1"/>
</dbReference>
<dbReference type="InterPro" id="IPR028207">
    <property type="entry name" value="DNA_pol_B_palm_palm"/>
</dbReference>
<keyword evidence="1" id="KW-0237">DNA synthesis</keyword>
<keyword evidence="9" id="KW-0539">Nucleus</keyword>
<comment type="catalytic activity">
    <reaction evidence="8 9">
        <text>DNA(n) + a 2'-deoxyribonucleoside 5'-triphosphate = DNA(n+1) + diphosphate</text>
        <dbReference type="Rhea" id="RHEA:22508"/>
        <dbReference type="Rhea" id="RHEA-COMP:17339"/>
        <dbReference type="Rhea" id="RHEA-COMP:17340"/>
        <dbReference type="ChEBI" id="CHEBI:33019"/>
        <dbReference type="ChEBI" id="CHEBI:61560"/>
        <dbReference type="ChEBI" id="CHEBI:173112"/>
        <dbReference type="EC" id="2.7.7.7"/>
    </reaction>
</comment>
<dbReference type="InterPro" id="IPR002008">
    <property type="entry name" value="DNA_pol_X_beta-like"/>
</dbReference>
<protein>
    <recommendedName>
        <fullName evidence="9">DNA polymerase</fullName>
        <ecNumber evidence="9">2.7.7.7</ecNumber>
    </recommendedName>
</protein>
<accession>A0A077W6Z0</accession>
<evidence type="ECO:0000256" key="6">
    <source>
        <dbReference type="ARBA" id="ARBA00022932"/>
    </source>
</evidence>
<keyword evidence="5 9" id="KW-0227">DNA damage</keyword>
<sequence>MPHKNNHQQPSQTQKTDTTNDVDENTPDSISHEILNRRYANMPPDPLPGYDEEDDPDLKETDTGGADDDDIAPGYLNTKYECLRPTPLKPYHNRKLVALLILLERQREVNMEERNALSYRHAIAAIKAYPRKLRSGKEAHKIIGIGEKISTLVQLYIDTGTIPDAENLLSDEKFRTVSLFAKVFGVGTKTANMWYDSGYRTLKEVLEKAKLVKAVRLGIQLLPHFDQPMSRSDVEELIDIINQELPNVDKHAFTQPVGGYRRGKEQNGDLDIVIASQKLEHTTDHLLKRIVEHMIEKGHVKHVLLMSGKNSNHFGNHYTSDASDMEKLDTCFVAFMQPSKQILRQVDFIVAALDDQPTAVLGWTGSRQFERALRDYAKKEQNLSVKSHGMFERNSRRKLESTSEKQIFDTIGIPWLEPEMRNC</sequence>
<dbReference type="InterPro" id="IPR029398">
    <property type="entry name" value="PolB_thumb"/>
</dbReference>
<dbReference type="SUPFAM" id="SSF47802">
    <property type="entry name" value="DNA polymerase beta, N-terminal domain-like"/>
    <property type="match status" value="1"/>
</dbReference>
<dbReference type="PANTHER" id="PTHR11276:SF28">
    <property type="entry name" value="DNA POLYMERASE LAMBDA"/>
    <property type="match status" value="1"/>
</dbReference>
<comment type="similarity">
    <text evidence="9">Belongs to the DNA polymerase type-X family.</text>
</comment>
<dbReference type="InterPro" id="IPR027421">
    <property type="entry name" value="DNA_pol_lamdba_lyase_dom_sf"/>
</dbReference>
<evidence type="ECO:0000256" key="4">
    <source>
        <dbReference type="ARBA" id="ARBA00022705"/>
    </source>
</evidence>
<evidence type="ECO:0000256" key="5">
    <source>
        <dbReference type="ARBA" id="ARBA00022763"/>
    </source>
</evidence>
<dbReference type="GO" id="GO:0003887">
    <property type="term" value="F:DNA-directed DNA polymerase activity"/>
    <property type="evidence" value="ECO:0007669"/>
    <property type="project" value="UniProtKB-UniRule"/>
</dbReference>
<dbReference type="InterPro" id="IPR002054">
    <property type="entry name" value="DNA-dir_DNA_pol_X"/>
</dbReference>
<dbReference type="SMART" id="SM00483">
    <property type="entry name" value="POLXc"/>
    <property type="match status" value="1"/>
</dbReference>
<gene>
    <name evidence="12" type="ORF">LRAMOSA00609</name>
</gene>
<feature type="compositionally biased region" description="Polar residues" evidence="10">
    <location>
        <begin position="7"/>
        <end position="19"/>
    </location>
</feature>
<evidence type="ECO:0000256" key="2">
    <source>
        <dbReference type="ARBA" id="ARBA00022679"/>
    </source>
</evidence>
<organism evidence="12">
    <name type="scientific">Lichtheimia ramosa</name>
    <dbReference type="NCBI Taxonomy" id="688394"/>
    <lineage>
        <taxon>Eukaryota</taxon>
        <taxon>Fungi</taxon>
        <taxon>Fungi incertae sedis</taxon>
        <taxon>Mucoromycota</taxon>
        <taxon>Mucoromycotina</taxon>
        <taxon>Mucoromycetes</taxon>
        <taxon>Mucorales</taxon>
        <taxon>Lichtheimiaceae</taxon>
        <taxon>Lichtheimia</taxon>
    </lineage>
</organism>
<dbReference type="InterPro" id="IPR022312">
    <property type="entry name" value="DNA_pol_X"/>
</dbReference>
<evidence type="ECO:0000256" key="10">
    <source>
        <dbReference type="SAM" id="MobiDB-lite"/>
    </source>
</evidence>
<feature type="domain" description="DNA-directed DNA polymerase X" evidence="11">
    <location>
        <begin position="91"/>
        <end position="422"/>
    </location>
</feature>
<comment type="subcellular location">
    <subcellularLocation>
        <location evidence="9">Nucleus</location>
    </subcellularLocation>
</comment>
<keyword evidence="2 9" id="KW-0808">Transferase</keyword>
<dbReference type="PRINTS" id="PR00870">
    <property type="entry name" value="DNAPOLXBETA"/>
</dbReference>
<evidence type="ECO:0000256" key="8">
    <source>
        <dbReference type="ARBA" id="ARBA00049244"/>
    </source>
</evidence>
<evidence type="ECO:0000313" key="12">
    <source>
        <dbReference type="EMBL" id="CDS03207.1"/>
    </source>
</evidence>
<dbReference type="Gene3D" id="1.10.150.110">
    <property type="entry name" value="DNA polymerase beta, N-terminal domain-like"/>
    <property type="match status" value="1"/>
</dbReference>
<dbReference type="Pfam" id="PF10391">
    <property type="entry name" value="DNA_pol_lambd_f"/>
    <property type="match status" value="1"/>
</dbReference>
<dbReference type="Pfam" id="PF14791">
    <property type="entry name" value="DNA_pol_B_thumb"/>
    <property type="match status" value="1"/>
</dbReference>
<name>A0A077W6Z0_9FUNG</name>
<dbReference type="Gene3D" id="3.30.460.10">
    <property type="entry name" value="Beta Polymerase, domain 2"/>
    <property type="match status" value="1"/>
</dbReference>
<proteinExistence type="inferred from homology"/>
<dbReference type="Gene3D" id="1.10.150.20">
    <property type="entry name" value="5' to 3' exonuclease, C-terminal subdomain"/>
    <property type="match status" value="1"/>
</dbReference>
<dbReference type="Pfam" id="PF14792">
    <property type="entry name" value="DNA_pol_B_palm"/>
    <property type="match status" value="1"/>
</dbReference>
<evidence type="ECO:0000256" key="1">
    <source>
        <dbReference type="ARBA" id="ARBA00022634"/>
    </source>
</evidence>
<dbReference type="GO" id="GO:0046872">
    <property type="term" value="F:metal ion binding"/>
    <property type="evidence" value="ECO:0007669"/>
    <property type="project" value="UniProtKB-UniRule"/>
</dbReference>
<dbReference type="PRINTS" id="PR00869">
    <property type="entry name" value="DNAPOLX"/>
</dbReference>
<dbReference type="SUPFAM" id="SSF81585">
    <property type="entry name" value="PsbU/PolX domain-like"/>
    <property type="match status" value="1"/>
</dbReference>
<dbReference type="FunFam" id="3.30.210.10:FF:000005">
    <property type="entry name" value="DNA polymerase IV"/>
    <property type="match status" value="1"/>
</dbReference>
<keyword evidence="3 9" id="KW-0548">Nucleotidyltransferase</keyword>
<evidence type="ECO:0000256" key="7">
    <source>
        <dbReference type="ARBA" id="ARBA00023204"/>
    </source>
</evidence>
<dbReference type="OrthoDB" id="205514at2759"/>
<dbReference type="AlphaFoldDB" id="A0A077W6Z0"/>
<comment type="function">
    <text evidence="9">DNA polymerase that functions in several pathways of DNA repair. Involved in base excision repair (BER) responsible for repair of lesions that give rise to abasic (AP) sites in DNA. Also contributes to DNA double-strand break repair by non-homologous end joining and homologous recombination. Has both template-dependent and template-independent (terminal transferase) DNA polymerase activities. Has also a 5'-deoxyribose-5-phosphate lyase (dRP lyase) activity.</text>
</comment>
<keyword evidence="4" id="KW-0235">DNA replication</keyword>
<dbReference type="EMBL" id="LK023313">
    <property type="protein sequence ID" value="CDS03207.1"/>
    <property type="molecule type" value="Genomic_DNA"/>
</dbReference>
<dbReference type="EC" id="2.7.7.7" evidence="9"/>
<keyword evidence="7 9" id="KW-0234">DNA repair</keyword>